<dbReference type="InterPro" id="IPR004089">
    <property type="entry name" value="MCPsignal_dom"/>
</dbReference>
<name>A0A7Y0U0Q1_9ACTO</name>
<dbReference type="PANTHER" id="PTHR32089:SF112">
    <property type="entry name" value="LYSOZYME-LIKE PROTEIN-RELATED"/>
    <property type="match status" value="1"/>
</dbReference>
<evidence type="ECO:0000256" key="6">
    <source>
        <dbReference type="SAM" id="Phobius"/>
    </source>
</evidence>
<sequence length="425" mass="44957">MSNTSGKLRLNNLRFNLLAKNLVSGVGVLLTPGLVFLVSLAVLWSLYSRVDRGTTLDVNWTAVILSLVAAVVVGGVTSWWLIRFISRSITAAAASVAQSARMMAQGDFTVAAHGVTNDELADLAAEMNQTRQALSALLTDTSQVYREVSAKEIKLRESLEKLSVAGEQVNAKATQVNQHSQELSRVTKRLTEVAGDISQSRCDIAAYANKALEVGRGEIMEVEIISAMITEFQRESGEIVQAVEKIADIAERTSLLALNATIESAKAGETGAGFAVVAGKIKELAVQTSASATAVTEASAEIQTRCDHAVGATQTVNEKLSIINSSQDESSQAITDQAAIVCAMEQSCAQAFSESETLAGEITSITAASQSIAVSLKNLTDEVTDMNQDIEAVHTLIDTLCLQSGIMSATPGVTEDATGYRGIEP</sequence>
<gene>
    <name evidence="9" type="ORF">HHJ78_02075</name>
</gene>
<feature type="domain" description="HAMP" evidence="8">
    <location>
        <begin position="87"/>
        <end position="139"/>
    </location>
</feature>
<evidence type="ECO:0000259" key="8">
    <source>
        <dbReference type="PROSITE" id="PS50885"/>
    </source>
</evidence>
<reference evidence="9 10" key="1">
    <citation type="submission" date="2020-04" db="EMBL/GenBank/DDBJ databases">
        <title>Antimicrobial susceptibility and clonality of vaginal-derived multi-drug resistant Mobiluncus isolates in China.</title>
        <authorList>
            <person name="Zhang X."/>
        </authorList>
    </citation>
    <scope>NUCLEOTIDE SEQUENCE [LARGE SCALE GENOMIC DNA]</scope>
    <source>
        <strain evidence="9 10">13</strain>
    </source>
</reference>
<dbReference type="GO" id="GO:0016020">
    <property type="term" value="C:membrane"/>
    <property type="evidence" value="ECO:0007669"/>
    <property type="project" value="InterPro"/>
</dbReference>
<dbReference type="SMART" id="SM00304">
    <property type="entry name" value="HAMP"/>
    <property type="match status" value="1"/>
</dbReference>
<dbReference type="RefSeq" id="WP_169771511.1">
    <property type="nucleotide sequence ID" value="NZ_JABCUR010000002.1"/>
</dbReference>
<dbReference type="InterPro" id="IPR003660">
    <property type="entry name" value="HAMP_dom"/>
</dbReference>
<dbReference type="AlphaFoldDB" id="A0A7Y0U0Q1"/>
<dbReference type="PROSITE" id="PS50111">
    <property type="entry name" value="CHEMOTAXIS_TRANSDUC_2"/>
    <property type="match status" value="1"/>
</dbReference>
<feature type="transmembrane region" description="Helical" evidence="6">
    <location>
        <begin position="21"/>
        <end position="47"/>
    </location>
</feature>
<feature type="transmembrane region" description="Helical" evidence="6">
    <location>
        <begin position="59"/>
        <end position="82"/>
    </location>
</feature>
<keyword evidence="6" id="KW-0472">Membrane</keyword>
<evidence type="ECO:0000256" key="3">
    <source>
        <dbReference type="ARBA" id="ARBA00023224"/>
    </source>
</evidence>
<evidence type="ECO:0000259" key="7">
    <source>
        <dbReference type="PROSITE" id="PS50111"/>
    </source>
</evidence>
<accession>A0A7Y0U0Q1</accession>
<comment type="similarity">
    <text evidence="4">Belongs to the methyl-accepting chemotaxis (MCP) protein family.</text>
</comment>
<dbReference type="Proteomes" id="UP000578252">
    <property type="component" value="Unassembled WGS sequence"/>
</dbReference>
<keyword evidence="3 5" id="KW-0807">Transducer</keyword>
<dbReference type="SMART" id="SM00283">
    <property type="entry name" value="MA"/>
    <property type="match status" value="1"/>
</dbReference>
<evidence type="ECO:0000256" key="4">
    <source>
        <dbReference type="ARBA" id="ARBA00029447"/>
    </source>
</evidence>
<dbReference type="PROSITE" id="PS50885">
    <property type="entry name" value="HAMP"/>
    <property type="match status" value="1"/>
</dbReference>
<feature type="domain" description="Methyl-accepting transducer" evidence="7">
    <location>
        <begin position="130"/>
        <end position="373"/>
    </location>
</feature>
<dbReference type="PANTHER" id="PTHR32089">
    <property type="entry name" value="METHYL-ACCEPTING CHEMOTAXIS PROTEIN MCPB"/>
    <property type="match status" value="1"/>
</dbReference>
<proteinExistence type="inferred from homology"/>
<evidence type="ECO:0000313" key="9">
    <source>
        <dbReference type="EMBL" id="NMW64348.1"/>
    </source>
</evidence>
<comment type="caution">
    <text evidence="9">The sequence shown here is derived from an EMBL/GenBank/DDBJ whole genome shotgun (WGS) entry which is preliminary data.</text>
</comment>
<dbReference type="Pfam" id="PF00672">
    <property type="entry name" value="HAMP"/>
    <property type="match status" value="1"/>
</dbReference>
<protein>
    <submittedName>
        <fullName evidence="9">Methyl-accepting chemotaxis protein</fullName>
    </submittedName>
</protein>
<keyword evidence="1 6" id="KW-0812">Transmembrane</keyword>
<dbReference type="SUPFAM" id="SSF58104">
    <property type="entry name" value="Methyl-accepting chemotaxis protein (MCP) signaling domain"/>
    <property type="match status" value="1"/>
</dbReference>
<evidence type="ECO:0000256" key="2">
    <source>
        <dbReference type="ARBA" id="ARBA00022989"/>
    </source>
</evidence>
<evidence type="ECO:0000313" key="10">
    <source>
        <dbReference type="Proteomes" id="UP000578252"/>
    </source>
</evidence>
<dbReference type="Gene3D" id="1.10.287.950">
    <property type="entry name" value="Methyl-accepting chemotaxis protein"/>
    <property type="match status" value="1"/>
</dbReference>
<keyword evidence="2 6" id="KW-1133">Transmembrane helix</keyword>
<evidence type="ECO:0000256" key="1">
    <source>
        <dbReference type="ARBA" id="ARBA00022692"/>
    </source>
</evidence>
<dbReference type="Gene3D" id="6.10.340.10">
    <property type="match status" value="1"/>
</dbReference>
<dbReference type="EMBL" id="JABCUR010000002">
    <property type="protein sequence ID" value="NMW64348.1"/>
    <property type="molecule type" value="Genomic_DNA"/>
</dbReference>
<dbReference type="Pfam" id="PF00015">
    <property type="entry name" value="MCPsignal"/>
    <property type="match status" value="1"/>
</dbReference>
<evidence type="ECO:0000256" key="5">
    <source>
        <dbReference type="PROSITE-ProRule" id="PRU00284"/>
    </source>
</evidence>
<dbReference type="CDD" id="cd06225">
    <property type="entry name" value="HAMP"/>
    <property type="match status" value="1"/>
</dbReference>
<organism evidence="9 10">
    <name type="scientific">Mobiluncus mulieris</name>
    <dbReference type="NCBI Taxonomy" id="2052"/>
    <lineage>
        <taxon>Bacteria</taxon>
        <taxon>Bacillati</taxon>
        <taxon>Actinomycetota</taxon>
        <taxon>Actinomycetes</taxon>
        <taxon>Actinomycetales</taxon>
        <taxon>Actinomycetaceae</taxon>
        <taxon>Mobiluncus</taxon>
    </lineage>
</organism>
<dbReference type="GO" id="GO:0007165">
    <property type="term" value="P:signal transduction"/>
    <property type="evidence" value="ECO:0007669"/>
    <property type="project" value="UniProtKB-KW"/>
</dbReference>